<sequence>MDEPLYTNRSHFLLAVVVSEQLRSQLVEEVPLSKVKVTLALGGVEEKRIVVYSFTNNPNQNITEIVPKGSLLSFTFLSGNEIASELNVEIERRRIISPTQVLIFCTNM</sequence>
<dbReference type="EMBL" id="PDOE01000001">
    <property type="protein sequence ID" value="RKL69140.1"/>
    <property type="molecule type" value="Genomic_DNA"/>
</dbReference>
<protein>
    <submittedName>
        <fullName evidence="1">Uncharacterized protein</fullName>
    </submittedName>
</protein>
<organism evidence="1 2">
    <name type="scientific">Salipaludibacillus neizhouensis</name>
    <dbReference type="NCBI Taxonomy" id="885475"/>
    <lineage>
        <taxon>Bacteria</taxon>
        <taxon>Bacillati</taxon>
        <taxon>Bacillota</taxon>
        <taxon>Bacilli</taxon>
        <taxon>Bacillales</taxon>
        <taxon>Bacillaceae</taxon>
    </lineage>
</organism>
<evidence type="ECO:0000313" key="2">
    <source>
        <dbReference type="Proteomes" id="UP000281498"/>
    </source>
</evidence>
<comment type="caution">
    <text evidence="1">The sequence shown here is derived from an EMBL/GenBank/DDBJ whole genome shotgun (WGS) entry which is preliminary data.</text>
</comment>
<reference evidence="1 2" key="1">
    <citation type="submission" date="2017-10" db="EMBL/GenBank/DDBJ databases">
        <title>Bacillus sp. nov., a halophilic bacterium isolated from a Keqin Lake.</title>
        <authorList>
            <person name="Wang H."/>
        </authorList>
    </citation>
    <scope>NUCLEOTIDE SEQUENCE [LARGE SCALE GENOMIC DNA]</scope>
    <source>
        <strain evidence="1 2">KCTC 13187</strain>
    </source>
</reference>
<evidence type="ECO:0000313" key="1">
    <source>
        <dbReference type="EMBL" id="RKL69140.1"/>
    </source>
</evidence>
<gene>
    <name evidence="1" type="ORF">CR203_03650</name>
</gene>
<name>A0A3A9KER3_9BACI</name>
<proteinExistence type="predicted"/>
<keyword evidence="2" id="KW-1185">Reference proteome</keyword>
<dbReference type="RefSeq" id="WP_110936221.1">
    <property type="nucleotide sequence ID" value="NZ_KZ614146.1"/>
</dbReference>
<accession>A0A3A9KER3</accession>
<dbReference type="Proteomes" id="UP000281498">
    <property type="component" value="Unassembled WGS sequence"/>
</dbReference>
<dbReference type="AlphaFoldDB" id="A0A3A9KER3"/>